<feature type="domain" description="Peptidase M16 C-terminal" evidence="11">
    <location>
        <begin position="182"/>
        <end position="358"/>
    </location>
</feature>
<dbReference type="EMBL" id="AYSV01000085">
    <property type="protein sequence ID" value="ETD71156.1"/>
    <property type="molecule type" value="Genomic_DNA"/>
</dbReference>
<keyword evidence="5" id="KW-0378">Hydrolase</keyword>
<evidence type="ECO:0000256" key="5">
    <source>
        <dbReference type="ARBA" id="ARBA00022801"/>
    </source>
</evidence>
<organism evidence="12 13">
    <name type="scientific">Pelistega indica</name>
    <dbReference type="NCBI Taxonomy" id="1414851"/>
    <lineage>
        <taxon>Bacteria</taxon>
        <taxon>Pseudomonadati</taxon>
        <taxon>Pseudomonadota</taxon>
        <taxon>Betaproteobacteria</taxon>
        <taxon>Burkholderiales</taxon>
        <taxon>Alcaligenaceae</taxon>
        <taxon>Pelistega</taxon>
    </lineage>
</organism>
<evidence type="ECO:0000256" key="9">
    <source>
        <dbReference type="SAM" id="Coils"/>
    </source>
</evidence>
<dbReference type="PANTHER" id="PTHR43690">
    <property type="entry name" value="NARDILYSIN"/>
    <property type="match status" value="1"/>
</dbReference>
<feature type="coiled-coil region" evidence="9">
    <location>
        <begin position="122"/>
        <end position="149"/>
    </location>
</feature>
<evidence type="ECO:0000256" key="1">
    <source>
        <dbReference type="ARBA" id="ARBA00001947"/>
    </source>
</evidence>
<dbReference type="PATRIC" id="fig|1414851.3.peg.1409"/>
<evidence type="ECO:0000256" key="4">
    <source>
        <dbReference type="ARBA" id="ARBA00022723"/>
    </source>
</evidence>
<accession>V8G4X3</accession>
<dbReference type="InterPro" id="IPR011765">
    <property type="entry name" value="Pept_M16_N"/>
</dbReference>
<comment type="similarity">
    <text evidence="2 8">Belongs to the peptidase M16 family.</text>
</comment>
<dbReference type="InterPro" id="IPR011249">
    <property type="entry name" value="Metalloenz_LuxS/M16"/>
</dbReference>
<evidence type="ECO:0000256" key="7">
    <source>
        <dbReference type="ARBA" id="ARBA00023049"/>
    </source>
</evidence>
<keyword evidence="9" id="KW-0175">Coiled coil</keyword>
<dbReference type="Pfam" id="PF05193">
    <property type="entry name" value="Peptidase_M16_C"/>
    <property type="match status" value="2"/>
</dbReference>
<evidence type="ECO:0000256" key="2">
    <source>
        <dbReference type="ARBA" id="ARBA00007261"/>
    </source>
</evidence>
<dbReference type="GO" id="GO:0046872">
    <property type="term" value="F:metal ion binding"/>
    <property type="evidence" value="ECO:0007669"/>
    <property type="project" value="UniProtKB-KW"/>
</dbReference>
<reference evidence="12 13" key="1">
    <citation type="submission" date="2013-11" db="EMBL/GenBank/DDBJ databases">
        <title>Genomic analysis of Pelistega sp. HM-7.</title>
        <authorList>
            <person name="Kumbhare S.V."/>
            <person name="Shetty S.A."/>
            <person name="Sharma O."/>
            <person name="Dhotre D.P."/>
        </authorList>
    </citation>
    <scope>NUCLEOTIDE SEQUENCE [LARGE SCALE GENOMIC DNA]</scope>
    <source>
        <strain evidence="12 13">HM-7</strain>
    </source>
</reference>
<evidence type="ECO:0000259" key="11">
    <source>
        <dbReference type="Pfam" id="PF05193"/>
    </source>
</evidence>
<dbReference type="OrthoDB" id="9811314at2"/>
<dbReference type="InterPro" id="IPR050626">
    <property type="entry name" value="Peptidase_M16"/>
</dbReference>
<dbReference type="RefSeq" id="WP_023951085.1">
    <property type="nucleotide sequence ID" value="NZ_AYSV01000085.1"/>
</dbReference>
<protein>
    <submittedName>
        <fullName evidence="12">Zinc protease</fullName>
    </submittedName>
</protein>
<evidence type="ECO:0000313" key="13">
    <source>
        <dbReference type="Proteomes" id="UP000018766"/>
    </source>
</evidence>
<gene>
    <name evidence="12" type="ORF">V757_06865</name>
</gene>
<comment type="caution">
    <text evidence="12">The sequence shown here is derived from an EMBL/GenBank/DDBJ whole genome shotgun (WGS) entry which is preliminary data.</text>
</comment>
<sequence>MIAFAKQTITAIQTIEGITEYRLENGLQLLLIPDSSKPSTTVNMTYRVGSRHEQYGQTGMAHLLEHLVFRGSKNYPNALELFSQKGLSANGSTNTDRTNYYASFATNNETLSWYLHWQADTMQHLQINEENLKKEVDIVLNERERSQNNPIQVLFQRIRAAAYHWNNQGVPTIGAPDNLTTMSVEALQAFYHTYYQPNNATLTISGYFDIQPTLALVVDIFSSIPKPPSIQPNYITAEPIQDGERNIILRKTGGMPAIGSAYHIPPSSHSDYAPLDMAINMLSDRPSGHLYRHLVQDKQLVSNTFGVSSTQFSTGLAIFGAQLSDSSLIDESQQTLNHILENLANEPFTQEELNRSKTYWLNQWNKLFANTEQLGISISEAIAAGDWRLLFLERDRIKETTLEQVQQAAEKYFVACNRTSGQYIPAEPIKRAPKIELPDFNDMFANYKGDSTHQLIDAFDTSAEHIQEKTLKGTLALDNGTIHYALLPKPTRGNRVFAKYRIKFSALDRLHNQATLSGLAATMITMGAKNFNQQQIQDQIDAFNGSLSYHISANQLVASLTTTSDYLDQLLDFSFYLIQEATYPENKLNEFKKQVTQTLQASSSEPGAKAAHTLNRYLSHYEKDDFRYAMTFEEQIAAVAAISSEQLLSFRQTNFGAGDIDIAIVGSFEAKQTLKTIKDTLSKWPKAPTYHYMPDPYDKFPRKEFIIKTPDKENAVFIGKLYLPIQNTHPHFPALVMANHLIGGNETSRLFKAVRADKGLSYSINSSINASSFEPSAEWTIQAIYSPNNRDTLKQVLTDTFEQLYRDGFSVEEVTQGIESIINIRSLARTQDSVVSSTWLRYLESGRDFHWNAKFEQSIKALSVEDVNAAFRDYLNFNEMSTAYAGDFA</sequence>
<dbReference type="InterPro" id="IPR001431">
    <property type="entry name" value="Pept_M16_Zn_BS"/>
</dbReference>
<keyword evidence="6" id="KW-0862">Zinc</keyword>
<keyword evidence="3 12" id="KW-0645">Protease</keyword>
<evidence type="ECO:0000313" key="12">
    <source>
        <dbReference type="EMBL" id="ETD71156.1"/>
    </source>
</evidence>
<keyword evidence="7" id="KW-0482">Metalloprotease</keyword>
<dbReference type="PANTHER" id="PTHR43690:SF17">
    <property type="entry name" value="PROTEIN YHJJ"/>
    <property type="match status" value="1"/>
</dbReference>
<dbReference type="AlphaFoldDB" id="V8G4X3"/>
<dbReference type="InterPro" id="IPR007863">
    <property type="entry name" value="Peptidase_M16_C"/>
</dbReference>
<name>V8G4X3_9BURK</name>
<evidence type="ECO:0000259" key="10">
    <source>
        <dbReference type="Pfam" id="PF00675"/>
    </source>
</evidence>
<dbReference type="Pfam" id="PF00675">
    <property type="entry name" value="Peptidase_M16"/>
    <property type="match status" value="1"/>
</dbReference>
<dbReference type="Gene3D" id="3.30.830.10">
    <property type="entry name" value="Metalloenzyme, LuxS/M16 peptidase-like"/>
    <property type="match status" value="4"/>
</dbReference>
<dbReference type="SUPFAM" id="SSF63411">
    <property type="entry name" value="LuxS/MPP-like metallohydrolase"/>
    <property type="match status" value="4"/>
</dbReference>
<feature type="domain" description="Peptidase M16 C-terminal" evidence="11">
    <location>
        <begin position="642"/>
        <end position="818"/>
    </location>
</feature>
<dbReference type="PROSITE" id="PS00143">
    <property type="entry name" value="INSULINASE"/>
    <property type="match status" value="1"/>
</dbReference>
<proteinExistence type="inferred from homology"/>
<keyword evidence="13" id="KW-1185">Reference proteome</keyword>
<dbReference type="Proteomes" id="UP000018766">
    <property type="component" value="Unassembled WGS sequence"/>
</dbReference>
<feature type="domain" description="Peptidase M16 N-terminal" evidence="10">
    <location>
        <begin position="33"/>
        <end position="174"/>
    </location>
</feature>
<evidence type="ECO:0000256" key="3">
    <source>
        <dbReference type="ARBA" id="ARBA00022670"/>
    </source>
</evidence>
<dbReference type="GO" id="GO:0004222">
    <property type="term" value="F:metalloendopeptidase activity"/>
    <property type="evidence" value="ECO:0007669"/>
    <property type="project" value="InterPro"/>
</dbReference>
<evidence type="ECO:0000256" key="6">
    <source>
        <dbReference type="ARBA" id="ARBA00022833"/>
    </source>
</evidence>
<comment type="cofactor">
    <cofactor evidence="1">
        <name>Zn(2+)</name>
        <dbReference type="ChEBI" id="CHEBI:29105"/>
    </cofactor>
</comment>
<dbReference type="GO" id="GO:0006508">
    <property type="term" value="P:proteolysis"/>
    <property type="evidence" value="ECO:0007669"/>
    <property type="project" value="UniProtKB-KW"/>
</dbReference>
<keyword evidence="4" id="KW-0479">Metal-binding</keyword>
<evidence type="ECO:0000256" key="8">
    <source>
        <dbReference type="RuleBase" id="RU004447"/>
    </source>
</evidence>